<dbReference type="STRING" id="1385510.GCA_000425205_02924"/>
<evidence type="ECO:0000313" key="3">
    <source>
        <dbReference type="Proteomes" id="UP000030528"/>
    </source>
</evidence>
<keyword evidence="3" id="KW-1185">Reference proteome</keyword>
<dbReference type="eggNOG" id="COG5502">
    <property type="taxonomic scope" value="Bacteria"/>
</dbReference>
<proteinExistence type="predicted"/>
<organism evidence="2 3">
    <name type="scientific">Pontibacillus halophilus JSM 076056 = DSM 19796</name>
    <dbReference type="NCBI Taxonomy" id="1385510"/>
    <lineage>
        <taxon>Bacteria</taxon>
        <taxon>Bacillati</taxon>
        <taxon>Bacillota</taxon>
        <taxon>Bacilli</taxon>
        <taxon>Bacillales</taxon>
        <taxon>Bacillaceae</taxon>
        <taxon>Pontibacillus</taxon>
    </lineage>
</organism>
<keyword evidence="1" id="KW-1133">Transmembrane helix</keyword>
<feature type="transmembrane region" description="Helical" evidence="1">
    <location>
        <begin position="195"/>
        <end position="216"/>
    </location>
</feature>
<dbReference type="AlphaFoldDB" id="A0A0A5GC52"/>
<keyword evidence="1" id="KW-0472">Membrane</keyword>
<evidence type="ECO:0008006" key="4">
    <source>
        <dbReference type="Google" id="ProtNLM"/>
    </source>
</evidence>
<evidence type="ECO:0000313" key="2">
    <source>
        <dbReference type="EMBL" id="KGX90766.1"/>
    </source>
</evidence>
<feature type="transmembrane region" description="Helical" evidence="1">
    <location>
        <begin position="262"/>
        <end position="293"/>
    </location>
</feature>
<dbReference type="OrthoDB" id="8477132at2"/>
<gene>
    <name evidence="2" type="ORF">N781_06680</name>
</gene>
<feature type="transmembrane region" description="Helical" evidence="1">
    <location>
        <begin position="313"/>
        <end position="334"/>
    </location>
</feature>
<accession>A0A0A5GC52</accession>
<evidence type="ECO:0000256" key="1">
    <source>
        <dbReference type="SAM" id="Phobius"/>
    </source>
</evidence>
<dbReference type="EMBL" id="AVPE01000013">
    <property type="protein sequence ID" value="KGX90766.1"/>
    <property type="molecule type" value="Genomic_DNA"/>
</dbReference>
<reference evidence="2 3" key="1">
    <citation type="submission" date="2013-08" db="EMBL/GenBank/DDBJ databases">
        <authorList>
            <person name="Huang J."/>
            <person name="Wang G."/>
        </authorList>
    </citation>
    <scope>NUCLEOTIDE SEQUENCE [LARGE SCALE GENOMIC DNA]</scope>
    <source>
        <strain evidence="2 3">JSM 076056</strain>
    </source>
</reference>
<comment type="caution">
    <text evidence="2">The sequence shown here is derived from an EMBL/GenBank/DDBJ whole genome shotgun (WGS) entry which is preliminary data.</text>
</comment>
<dbReference type="RefSeq" id="WP_026801198.1">
    <property type="nucleotide sequence ID" value="NZ_AULI01000013.1"/>
</dbReference>
<sequence length="363" mass="40885">MKQRIVGLLPAPELPERVVHQLTQTLPNLLGNHVDGDVEWKVECLTDPLTGAAETAREILEETEARKRENDWDYAICLTDLPVTHEGNIVLSDVDRERSISQLSLPAFGFVPMKKRIAEVMVNVMGEMHTPHDSNQPIADKKLKRMFSAIRSIAPSGDEHCLQLIVVPRFIGWLRLVLGMIYANRPWSTMPSFKGVVAIAFATGAYSLIFPSVWKISEAFQGWRFVLLMVTAIFAMVAWIIFSHELWEKPSQRSKSQLRRLYNITTVSTLSVAVLIYYALVLVLFFIVVRIFVPADLFAIQVGLGDGVTIIDYIELAWLAASLATLAGALGAGLENAELVRNVTYGYRQQRRYEEMHRDKSNS</sequence>
<keyword evidence="1" id="KW-0812">Transmembrane</keyword>
<dbReference type="Proteomes" id="UP000030528">
    <property type="component" value="Unassembled WGS sequence"/>
</dbReference>
<feature type="transmembrane region" description="Helical" evidence="1">
    <location>
        <begin position="222"/>
        <end position="242"/>
    </location>
</feature>
<protein>
    <recommendedName>
        <fullName evidence="4">5,10-methylene-tetrahydrofolate dehydrogenase</fullName>
    </recommendedName>
</protein>
<name>A0A0A5GC52_9BACI</name>